<evidence type="ECO:0008006" key="3">
    <source>
        <dbReference type="Google" id="ProtNLM"/>
    </source>
</evidence>
<evidence type="ECO:0000313" key="2">
    <source>
        <dbReference type="Proteomes" id="UP000315724"/>
    </source>
</evidence>
<protein>
    <recommendedName>
        <fullName evidence="3">Glycosyl hydrolase family 32 N-terminal domain-containing protein</fullName>
    </recommendedName>
</protein>
<proteinExistence type="predicted"/>
<organism evidence="1 2">
    <name type="scientific">Thalassoglobus polymorphus</name>
    <dbReference type="NCBI Taxonomy" id="2527994"/>
    <lineage>
        <taxon>Bacteria</taxon>
        <taxon>Pseudomonadati</taxon>
        <taxon>Planctomycetota</taxon>
        <taxon>Planctomycetia</taxon>
        <taxon>Planctomycetales</taxon>
        <taxon>Planctomycetaceae</taxon>
        <taxon>Thalassoglobus</taxon>
    </lineage>
</organism>
<dbReference type="Proteomes" id="UP000315724">
    <property type="component" value="Chromosome"/>
</dbReference>
<gene>
    <name evidence="1" type="ORF">Mal48_05310</name>
</gene>
<dbReference type="SUPFAM" id="SSF75005">
    <property type="entry name" value="Arabinanase/levansucrase/invertase"/>
    <property type="match status" value="1"/>
</dbReference>
<name>A0A517QI30_9PLAN</name>
<reference evidence="1 2" key="1">
    <citation type="submission" date="2019-02" db="EMBL/GenBank/DDBJ databases">
        <title>Deep-cultivation of Planctomycetes and their phenomic and genomic characterization uncovers novel biology.</title>
        <authorList>
            <person name="Wiegand S."/>
            <person name="Jogler M."/>
            <person name="Boedeker C."/>
            <person name="Pinto D."/>
            <person name="Vollmers J."/>
            <person name="Rivas-Marin E."/>
            <person name="Kohn T."/>
            <person name="Peeters S.H."/>
            <person name="Heuer A."/>
            <person name="Rast P."/>
            <person name="Oberbeckmann S."/>
            <person name="Bunk B."/>
            <person name="Jeske O."/>
            <person name="Meyerdierks A."/>
            <person name="Storesund J.E."/>
            <person name="Kallscheuer N."/>
            <person name="Luecker S."/>
            <person name="Lage O.M."/>
            <person name="Pohl T."/>
            <person name="Merkel B.J."/>
            <person name="Hornburger P."/>
            <person name="Mueller R.-W."/>
            <person name="Bruemmer F."/>
            <person name="Labrenz M."/>
            <person name="Spormann A.M."/>
            <person name="Op den Camp H."/>
            <person name="Overmann J."/>
            <person name="Amann R."/>
            <person name="Jetten M.S.M."/>
            <person name="Mascher T."/>
            <person name="Medema M.H."/>
            <person name="Devos D.P."/>
            <person name="Kaster A.-K."/>
            <person name="Ovreas L."/>
            <person name="Rohde M."/>
            <person name="Galperin M.Y."/>
            <person name="Jogler C."/>
        </authorList>
    </citation>
    <scope>NUCLEOTIDE SEQUENCE [LARGE SCALE GENOMIC DNA]</scope>
    <source>
        <strain evidence="1 2">Mal48</strain>
    </source>
</reference>
<keyword evidence="2" id="KW-1185">Reference proteome</keyword>
<dbReference type="InterPro" id="IPR023296">
    <property type="entry name" value="Glyco_hydro_beta-prop_sf"/>
</dbReference>
<dbReference type="EMBL" id="CP036267">
    <property type="protein sequence ID" value="QDT31298.1"/>
    <property type="molecule type" value="Genomic_DNA"/>
</dbReference>
<evidence type="ECO:0000313" key="1">
    <source>
        <dbReference type="EMBL" id="QDT31298.1"/>
    </source>
</evidence>
<dbReference type="RefSeq" id="WP_231739860.1">
    <property type="nucleotide sequence ID" value="NZ_CP036267.1"/>
</dbReference>
<accession>A0A517QI30</accession>
<dbReference type="Gene3D" id="2.115.10.20">
    <property type="entry name" value="Glycosyl hydrolase domain, family 43"/>
    <property type="match status" value="1"/>
</dbReference>
<dbReference type="KEGG" id="tpol:Mal48_05310"/>
<dbReference type="AlphaFoldDB" id="A0A517QI30"/>
<sequence>MHFCQRSFAPWSFVLLALLIENGHVPRLLSAEDVVDVGARRELFIDDVLIGSMAQTRRQLHHPVPRKIAITHDAPWEGAGCGYHTIIQDGDLYRLYYRGSALGVEDGKLRFGKQVYCYAESRDGVHFTKPNLGIVEYEGSKENNIFWNKVGVHNFAPFLDTNPACPPEARFKALGGTASEGGLFAFQSADGIHWSLMQKEPVVTEGAFDSQNLAFWDSSAKKYRAYFRTFTEGVTTGKVWKPAGFRAIRTASSADFLSWEDNADLTYKDSPVEHLYTNQVGPYFRAPHLLVGFPTRYIERGWSDSMRALPQRKEREKRSKAHLRYGTSLTEGLLMASRDGVHFERWNEAFLRPGAERPDTWLYGHQYIAWHAVETKSSLPGAANEISIYAPEGSWIGSSNSLRRYTLRLDGFVSINAPWEGGEMITKPIRFQGEMLELNFATSAAGGIRVEIQSDSGTPVPGFTLAESEELFGDSVNRTVTWKSGGDMSKLSGQAIKLRFVMKDADLYSFRFSDAK</sequence>